<keyword evidence="1" id="KW-0472">Membrane</keyword>
<feature type="transmembrane region" description="Helical" evidence="1">
    <location>
        <begin position="79"/>
        <end position="103"/>
    </location>
</feature>
<dbReference type="AlphaFoldDB" id="A0A816KNX7"/>
<proteinExistence type="predicted"/>
<protein>
    <submittedName>
        <fullName evidence="2">(rape) hypothetical protein</fullName>
    </submittedName>
</protein>
<reference evidence="2" key="1">
    <citation type="submission" date="2021-01" db="EMBL/GenBank/DDBJ databases">
        <authorList>
            <consortium name="Genoscope - CEA"/>
            <person name="William W."/>
        </authorList>
    </citation>
    <scope>NUCLEOTIDE SEQUENCE</scope>
</reference>
<evidence type="ECO:0000313" key="2">
    <source>
        <dbReference type="EMBL" id="CAF1923451.1"/>
    </source>
</evidence>
<gene>
    <name evidence="2" type="ORF">DARMORV10_C05P01030.1</name>
</gene>
<dbReference type="Proteomes" id="UP001295469">
    <property type="component" value="Chromosome C05"/>
</dbReference>
<keyword evidence="1" id="KW-1133">Transmembrane helix</keyword>
<organism evidence="2">
    <name type="scientific">Brassica napus</name>
    <name type="common">Rape</name>
    <dbReference type="NCBI Taxonomy" id="3708"/>
    <lineage>
        <taxon>Eukaryota</taxon>
        <taxon>Viridiplantae</taxon>
        <taxon>Streptophyta</taxon>
        <taxon>Embryophyta</taxon>
        <taxon>Tracheophyta</taxon>
        <taxon>Spermatophyta</taxon>
        <taxon>Magnoliopsida</taxon>
        <taxon>eudicotyledons</taxon>
        <taxon>Gunneridae</taxon>
        <taxon>Pentapetalae</taxon>
        <taxon>rosids</taxon>
        <taxon>malvids</taxon>
        <taxon>Brassicales</taxon>
        <taxon>Brassicaceae</taxon>
        <taxon>Brassiceae</taxon>
        <taxon>Brassica</taxon>
    </lineage>
</organism>
<accession>A0A816KNX7</accession>
<dbReference type="EMBL" id="HG994369">
    <property type="protein sequence ID" value="CAF1923451.1"/>
    <property type="molecule type" value="Genomic_DNA"/>
</dbReference>
<evidence type="ECO:0000256" key="1">
    <source>
        <dbReference type="SAM" id="Phobius"/>
    </source>
</evidence>
<keyword evidence="1" id="KW-0812">Transmembrane</keyword>
<sequence>MVSSNMKNLRMSMKSLTSTIMYCQKMWNMTVMVQSENCKEGTMESKKEEDKEEAVGLKVKKAVLFPQEAQKGMWPENTIFHFEITILVIFILQQAMVMFLFFYTAL</sequence>
<name>A0A816KNX7_BRANA</name>